<dbReference type="OrthoDB" id="253120at2759"/>
<organism evidence="2 3">
    <name type="scientific">Trypanosoma conorhini</name>
    <dbReference type="NCBI Taxonomy" id="83891"/>
    <lineage>
        <taxon>Eukaryota</taxon>
        <taxon>Discoba</taxon>
        <taxon>Euglenozoa</taxon>
        <taxon>Kinetoplastea</taxon>
        <taxon>Metakinetoplastina</taxon>
        <taxon>Trypanosomatida</taxon>
        <taxon>Trypanosomatidae</taxon>
        <taxon>Trypanosoma</taxon>
    </lineage>
</organism>
<keyword evidence="3" id="KW-1185">Reference proteome</keyword>
<feature type="region of interest" description="Disordered" evidence="1">
    <location>
        <begin position="111"/>
        <end position="173"/>
    </location>
</feature>
<dbReference type="RefSeq" id="XP_029227670.1">
    <property type="nucleotide sequence ID" value="XM_029372213.1"/>
</dbReference>
<evidence type="ECO:0000313" key="3">
    <source>
        <dbReference type="Proteomes" id="UP000284403"/>
    </source>
</evidence>
<sequence>MPTKVGGGGVEWGPATPPPRRPAHAREANDVCVALRREGWELGSNSVASSGSGGGDSDGGGKGTAVEDRVRHILSQWEERETRAIVNWGNAGVKSEAYLRIRRLQAIEQKQQEEMRQRCKKLKRAQQEQQRQREERVQMASNARARRQGIEAASEKNITHRKASLPQKPRSLL</sequence>
<feature type="region of interest" description="Disordered" evidence="1">
    <location>
        <begin position="1"/>
        <end position="28"/>
    </location>
</feature>
<protein>
    <submittedName>
        <fullName evidence="2">Uncharacterized protein</fullName>
    </submittedName>
</protein>
<dbReference type="AlphaFoldDB" id="A0A422PE52"/>
<gene>
    <name evidence="2" type="ORF">Tco025E_05312</name>
</gene>
<feature type="region of interest" description="Disordered" evidence="1">
    <location>
        <begin position="43"/>
        <end position="67"/>
    </location>
</feature>
<proteinExistence type="predicted"/>
<accession>A0A422PE52</accession>
<comment type="caution">
    <text evidence="2">The sequence shown here is derived from an EMBL/GenBank/DDBJ whole genome shotgun (WGS) entry which is preliminary data.</text>
</comment>
<feature type="compositionally biased region" description="Gly residues" evidence="1">
    <location>
        <begin position="51"/>
        <end position="63"/>
    </location>
</feature>
<dbReference type="Proteomes" id="UP000284403">
    <property type="component" value="Unassembled WGS sequence"/>
</dbReference>
<feature type="compositionally biased region" description="Gly residues" evidence="1">
    <location>
        <begin position="1"/>
        <end position="11"/>
    </location>
</feature>
<dbReference type="GeneID" id="40318923"/>
<reference evidence="2 3" key="1">
    <citation type="journal article" date="2018" name="BMC Genomics">
        <title>Genomic comparison of Trypanosoma conorhini and Trypanosoma rangeli to Trypanosoma cruzi strains of high and low virulence.</title>
        <authorList>
            <person name="Bradwell K.R."/>
            <person name="Koparde V.N."/>
            <person name="Matveyev A.V."/>
            <person name="Serrano M.G."/>
            <person name="Alves J.M."/>
            <person name="Parikh H."/>
            <person name="Huang B."/>
            <person name="Lee V."/>
            <person name="Espinosa-Alvarez O."/>
            <person name="Ortiz P.A."/>
            <person name="Costa-Martins A.G."/>
            <person name="Teixeira M.M."/>
            <person name="Buck G.A."/>
        </authorList>
    </citation>
    <scope>NUCLEOTIDE SEQUENCE [LARGE SCALE GENOMIC DNA]</scope>
    <source>
        <strain evidence="2 3">025E</strain>
    </source>
</reference>
<name>A0A422PE52_9TRYP</name>
<evidence type="ECO:0000256" key="1">
    <source>
        <dbReference type="SAM" id="MobiDB-lite"/>
    </source>
</evidence>
<dbReference type="EMBL" id="MKKU01000307">
    <property type="protein sequence ID" value="RNF16005.1"/>
    <property type="molecule type" value="Genomic_DNA"/>
</dbReference>
<evidence type="ECO:0000313" key="2">
    <source>
        <dbReference type="EMBL" id="RNF16005.1"/>
    </source>
</evidence>